<evidence type="ECO:0000256" key="1">
    <source>
        <dbReference type="SAM" id="MobiDB-lite"/>
    </source>
</evidence>
<accession>A0AAD6LLS9</accession>
<evidence type="ECO:0000313" key="3">
    <source>
        <dbReference type="Proteomes" id="UP001164929"/>
    </source>
</evidence>
<keyword evidence="3" id="KW-1185">Reference proteome</keyword>
<dbReference type="AlphaFoldDB" id="A0AAD6LLS9"/>
<name>A0AAD6LLS9_9ROSI</name>
<comment type="caution">
    <text evidence="2">The sequence shown here is derived from an EMBL/GenBank/DDBJ whole genome shotgun (WGS) entry which is preliminary data.</text>
</comment>
<gene>
    <name evidence="2" type="ORF">NC653_037134</name>
</gene>
<feature type="compositionally biased region" description="Basic and acidic residues" evidence="1">
    <location>
        <begin position="45"/>
        <end position="68"/>
    </location>
</feature>
<dbReference type="EMBL" id="JAQIZT010000016">
    <property type="protein sequence ID" value="KAJ6969375.1"/>
    <property type="molecule type" value="Genomic_DNA"/>
</dbReference>
<feature type="region of interest" description="Disordered" evidence="1">
    <location>
        <begin position="45"/>
        <end position="69"/>
    </location>
</feature>
<dbReference type="PANTHER" id="PTHR34121:SF5">
    <property type="entry name" value="CENTROSOMAL PROTEIN OF 135 KDA-LIKE PROTEIN"/>
    <property type="match status" value="1"/>
</dbReference>
<organism evidence="2 3">
    <name type="scientific">Populus alba x Populus x berolinensis</name>
    <dbReference type="NCBI Taxonomy" id="444605"/>
    <lineage>
        <taxon>Eukaryota</taxon>
        <taxon>Viridiplantae</taxon>
        <taxon>Streptophyta</taxon>
        <taxon>Embryophyta</taxon>
        <taxon>Tracheophyta</taxon>
        <taxon>Spermatophyta</taxon>
        <taxon>Magnoliopsida</taxon>
        <taxon>eudicotyledons</taxon>
        <taxon>Gunneridae</taxon>
        <taxon>Pentapetalae</taxon>
        <taxon>rosids</taxon>
        <taxon>fabids</taxon>
        <taxon>Malpighiales</taxon>
        <taxon>Salicaceae</taxon>
        <taxon>Saliceae</taxon>
        <taxon>Populus</taxon>
    </lineage>
</organism>
<evidence type="ECO:0000313" key="2">
    <source>
        <dbReference type="EMBL" id="KAJ6969375.1"/>
    </source>
</evidence>
<reference evidence="2 3" key="1">
    <citation type="journal article" date="2023" name="Mol. Ecol. Resour.">
        <title>Chromosome-level genome assembly of a triploid poplar Populus alba 'Berolinensis'.</title>
        <authorList>
            <person name="Chen S."/>
            <person name="Yu Y."/>
            <person name="Wang X."/>
            <person name="Wang S."/>
            <person name="Zhang T."/>
            <person name="Zhou Y."/>
            <person name="He R."/>
            <person name="Meng N."/>
            <person name="Wang Y."/>
            <person name="Liu W."/>
            <person name="Liu Z."/>
            <person name="Liu J."/>
            <person name="Guo Q."/>
            <person name="Huang H."/>
            <person name="Sederoff R.R."/>
            <person name="Wang G."/>
            <person name="Qu G."/>
            <person name="Chen S."/>
        </authorList>
    </citation>
    <scope>NUCLEOTIDE SEQUENCE [LARGE SCALE GENOMIC DNA]</scope>
    <source>
        <strain evidence="2">SC-2020</strain>
    </source>
</reference>
<dbReference type="Proteomes" id="UP001164929">
    <property type="component" value="Chromosome 16"/>
</dbReference>
<sequence length="137" mass="16059">MQTPSSFTPVMPFLKEPKIIQDRIRIEERVQLLRRWLVALKETDRERKFSSSPTYEHHADDSLKDSPKKPTIILEAPNEEEVSLLLEIFGREGSTQGSDEQQYKIWQQHSPPMRMKYWLNLGYEVSRPPGGFIDDLC</sequence>
<proteinExistence type="predicted"/>
<dbReference type="PANTHER" id="PTHR34121">
    <property type="entry name" value="MYOSIN-11"/>
    <property type="match status" value="1"/>
</dbReference>
<protein>
    <submittedName>
        <fullName evidence="2">Uncharacterized protein</fullName>
    </submittedName>
</protein>